<name>A0ABM9SIL3_YEREN</name>
<reference evidence="1 2" key="1">
    <citation type="submission" date="2015-03" db="EMBL/GenBank/DDBJ databases">
        <authorList>
            <consortium name="Pathogen Informatics"/>
            <person name="Murphy D."/>
        </authorList>
    </citation>
    <scope>NUCLEOTIDE SEQUENCE [LARGE SCALE GENOMIC DNA]</scope>
    <source>
        <strain evidence="1 2">IP05342</strain>
    </source>
</reference>
<evidence type="ECO:0000313" key="1">
    <source>
        <dbReference type="EMBL" id="CNE70192.1"/>
    </source>
</evidence>
<protein>
    <submittedName>
        <fullName evidence="1">Rhs family protein</fullName>
    </submittedName>
</protein>
<accession>A0ABM9SIL3</accession>
<proteinExistence type="predicted"/>
<sequence length="171" mass="19202">MKGDSNAFAVKVPDTIYSPLGTKLTLIWTSDHSDSYWINSIKDDNGTLLDVDYSTPNSPVITVWPGSEDSYSMTFMLHDNQLATLTNGDSVWQFNYDSTLLAGYSLVYSVGYPGGLLETVHYQPKMQRFPNDSSPAMPCVNRYVQDPQGGNQRWFIPMSFQKKTFYVLAVA</sequence>
<dbReference type="EMBL" id="CPXJ01000099">
    <property type="protein sequence ID" value="CNE70192.1"/>
    <property type="molecule type" value="Genomic_DNA"/>
</dbReference>
<gene>
    <name evidence="1" type="ORF">ERS137959_04470</name>
</gene>
<dbReference type="Proteomes" id="UP000041601">
    <property type="component" value="Unassembled WGS sequence"/>
</dbReference>
<evidence type="ECO:0000313" key="2">
    <source>
        <dbReference type="Proteomes" id="UP000041601"/>
    </source>
</evidence>
<organism evidence="1 2">
    <name type="scientific">Yersinia enterocolitica</name>
    <dbReference type="NCBI Taxonomy" id="630"/>
    <lineage>
        <taxon>Bacteria</taxon>
        <taxon>Pseudomonadati</taxon>
        <taxon>Pseudomonadota</taxon>
        <taxon>Gammaproteobacteria</taxon>
        <taxon>Enterobacterales</taxon>
        <taxon>Yersiniaceae</taxon>
        <taxon>Yersinia</taxon>
    </lineage>
</organism>
<keyword evidence="2" id="KW-1185">Reference proteome</keyword>
<comment type="caution">
    <text evidence="1">The sequence shown here is derived from an EMBL/GenBank/DDBJ whole genome shotgun (WGS) entry which is preliminary data.</text>
</comment>